<comment type="catalytic activity">
    <reaction evidence="5">
        <text>a 4-saturated-(3S)-3-hydroxyacyl-CoA = a (3E)-enoyl-CoA + H2O</text>
        <dbReference type="Rhea" id="RHEA:20724"/>
        <dbReference type="ChEBI" id="CHEBI:15377"/>
        <dbReference type="ChEBI" id="CHEBI:58521"/>
        <dbReference type="ChEBI" id="CHEBI:137480"/>
        <dbReference type="EC" id="4.2.1.17"/>
    </reaction>
</comment>
<dbReference type="NCBIfam" id="NF006007">
    <property type="entry name" value="PRK08138.1"/>
    <property type="match status" value="1"/>
</dbReference>
<dbReference type="FunFam" id="1.10.12.10:FF:000001">
    <property type="entry name" value="Probable enoyl-CoA hydratase, mitochondrial"/>
    <property type="match status" value="1"/>
</dbReference>
<dbReference type="Proteomes" id="UP000198867">
    <property type="component" value="Unassembled WGS sequence"/>
</dbReference>
<evidence type="ECO:0000256" key="1">
    <source>
        <dbReference type="ARBA" id="ARBA00005254"/>
    </source>
</evidence>
<proteinExistence type="inferred from homology"/>
<evidence type="ECO:0000256" key="4">
    <source>
        <dbReference type="ARBA" id="ARBA00023709"/>
    </source>
</evidence>
<evidence type="ECO:0000256" key="6">
    <source>
        <dbReference type="RuleBase" id="RU003707"/>
    </source>
</evidence>
<dbReference type="InterPro" id="IPR018376">
    <property type="entry name" value="Enoyl-CoA_hyd/isom_CS"/>
</dbReference>
<dbReference type="PANTHER" id="PTHR11941:SF54">
    <property type="entry name" value="ENOYL-COA HYDRATASE, MITOCHONDRIAL"/>
    <property type="match status" value="1"/>
</dbReference>
<evidence type="ECO:0000256" key="3">
    <source>
        <dbReference type="ARBA" id="ARBA00023239"/>
    </source>
</evidence>
<dbReference type="InterPro" id="IPR001753">
    <property type="entry name" value="Enoyl-CoA_hydra/iso"/>
</dbReference>
<dbReference type="AlphaFoldDB" id="A0A1I5C721"/>
<organism evidence="7 8">
    <name type="scientific">Mycetocola miduiensis</name>
    <dbReference type="NCBI Taxonomy" id="995034"/>
    <lineage>
        <taxon>Bacteria</taxon>
        <taxon>Bacillati</taxon>
        <taxon>Actinomycetota</taxon>
        <taxon>Actinomycetes</taxon>
        <taxon>Micrococcales</taxon>
        <taxon>Microbacteriaceae</taxon>
        <taxon>Mycetocola</taxon>
    </lineage>
</organism>
<dbReference type="CDD" id="cd06558">
    <property type="entry name" value="crotonase-like"/>
    <property type="match status" value="1"/>
</dbReference>
<keyword evidence="8" id="KW-1185">Reference proteome</keyword>
<dbReference type="GO" id="GO:0006635">
    <property type="term" value="P:fatty acid beta-oxidation"/>
    <property type="evidence" value="ECO:0007669"/>
    <property type="project" value="TreeGrafter"/>
</dbReference>
<protein>
    <recommendedName>
        <fullName evidence="2">enoyl-CoA hydratase</fullName>
        <ecNumber evidence="2">4.2.1.17</ecNumber>
    </recommendedName>
</protein>
<dbReference type="SUPFAM" id="SSF52096">
    <property type="entry name" value="ClpP/crotonase"/>
    <property type="match status" value="1"/>
</dbReference>
<evidence type="ECO:0000313" key="8">
    <source>
        <dbReference type="Proteomes" id="UP000198867"/>
    </source>
</evidence>
<dbReference type="STRING" id="995034.SAMN05216219_2251"/>
<dbReference type="FunFam" id="3.90.226.10:FF:000009">
    <property type="entry name" value="Carnitinyl-CoA dehydratase"/>
    <property type="match status" value="1"/>
</dbReference>
<gene>
    <name evidence="7" type="ORF">SAMN05216219_2251</name>
</gene>
<dbReference type="Gene3D" id="3.90.226.10">
    <property type="entry name" value="2-enoyl-CoA Hydratase, Chain A, domain 1"/>
    <property type="match status" value="1"/>
</dbReference>
<comment type="similarity">
    <text evidence="1 6">Belongs to the enoyl-CoA hydratase/isomerase family.</text>
</comment>
<evidence type="ECO:0000313" key="7">
    <source>
        <dbReference type="EMBL" id="SFN82789.1"/>
    </source>
</evidence>
<dbReference type="PROSITE" id="PS00166">
    <property type="entry name" value="ENOYL_COA_HYDRATASE"/>
    <property type="match status" value="1"/>
</dbReference>
<evidence type="ECO:0000256" key="5">
    <source>
        <dbReference type="ARBA" id="ARBA00023717"/>
    </source>
</evidence>
<dbReference type="GO" id="GO:0004300">
    <property type="term" value="F:enoyl-CoA hydratase activity"/>
    <property type="evidence" value="ECO:0007669"/>
    <property type="project" value="UniProtKB-EC"/>
</dbReference>
<dbReference type="OrthoDB" id="8452484at2"/>
<keyword evidence="3" id="KW-0456">Lyase</keyword>
<dbReference type="Gene3D" id="1.10.12.10">
    <property type="entry name" value="Lyase 2-enoyl-coa Hydratase, Chain A, domain 2"/>
    <property type="match status" value="1"/>
</dbReference>
<comment type="catalytic activity">
    <reaction evidence="4">
        <text>a (3S)-3-hydroxyacyl-CoA = a (2E)-enoyl-CoA + H2O</text>
        <dbReference type="Rhea" id="RHEA:16105"/>
        <dbReference type="ChEBI" id="CHEBI:15377"/>
        <dbReference type="ChEBI" id="CHEBI:57318"/>
        <dbReference type="ChEBI" id="CHEBI:58856"/>
        <dbReference type="EC" id="4.2.1.17"/>
    </reaction>
</comment>
<dbReference type="EMBL" id="FOVM01000006">
    <property type="protein sequence ID" value="SFN82789.1"/>
    <property type="molecule type" value="Genomic_DNA"/>
</dbReference>
<reference evidence="8" key="1">
    <citation type="submission" date="2016-10" db="EMBL/GenBank/DDBJ databases">
        <authorList>
            <person name="Varghese N."/>
            <person name="Submissions S."/>
        </authorList>
    </citation>
    <scope>NUCLEOTIDE SEQUENCE [LARGE SCALE GENOMIC DNA]</scope>
    <source>
        <strain evidence="8">CGMCC 1.11101</strain>
    </source>
</reference>
<dbReference type="EC" id="4.2.1.17" evidence="2"/>
<name>A0A1I5C721_9MICO</name>
<accession>A0A1I5C721</accession>
<dbReference type="InterPro" id="IPR029045">
    <property type="entry name" value="ClpP/crotonase-like_dom_sf"/>
</dbReference>
<dbReference type="PANTHER" id="PTHR11941">
    <property type="entry name" value="ENOYL-COA HYDRATASE-RELATED"/>
    <property type="match status" value="1"/>
</dbReference>
<dbReference type="Pfam" id="PF00378">
    <property type="entry name" value="ECH_1"/>
    <property type="match status" value="1"/>
</dbReference>
<dbReference type="InterPro" id="IPR014748">
    <property type="entry name" value="Enoyl-CoA_hydra_C"/>
</dbReference>
<sequence length="272" mass="28837">MTITGSGDLTAEDAQAVEQVLLEHPAPGVALVRINRPEAHNALSMPLRRRLAALFLELEDDASVRAVVLTGTGRAFAAGADVKSMIGVSSVEMYQRHTERLWAAVGRFSRPVIAAVNGHALGGGLELAMNTDIIIAGESVKLGQPEVRLGILPGAGGTQRLLRAVGKFHAMRLCLTGDAISAREGYEIGLVSQVVADADVERTAIDMATSIAALPGLAVEQIKEVIQLGADASLETAMALERKALHILFSTSDKEEGLRAFTEKRAPQFRGE</sequence>
<dbReference type="RefSeq" id="WP_090711465.1">
    <property type="nucleotide sequence ID" value="NZ_FOVM01000006.1"/>
</dbReference>
<evidence type="ECO:0000256" key="2">
    <source>
        <dbReference type="ARBA" id="ARBA00012076"/>
    </source>
</evidence>